<dbReference type="InterPro" id="IPR048444">
    <property type="entry name" value="DNMK"/>
</dbReference>
<evidence type="ECO:0008006" key="3">
    <source>
        <dbReference type="Google" id="ProtNLM"/>
    </source>
</evidence>
<proteinExistence type="predicted"/>
<organism evidence="1 2">
    <name type="scientific">Cupriavidus nantongensis</name>
    <dbReference type="NCBI Taxonomy" id="1796606"/>
    <lineage>
        <taxon>Bacteria</taxon>
        <taxon>Pseudomonadati</taxon>
        <taxon>Pseudomonadota</taxon>
        <taxon>Betaproteobacteria</taxon>
        <taxon>Burkholderiales</taxon>
        <taxon>Burkholderiaceae</taxon>
        <taxon>Cupriavidus</taxon>
    </lineage>
</organism>
<dbReference type="Proteomes" id="UP000075238">
    <property type="component" value="Chromosome 1"/>
</dbReference>
<evidence type="ECO:0000313" key="2">
    <source>
        <dbReference type="Proteomes" id="UP000075238"/>
    </source>
</evidence>
<dbReference type="EMBL" id="CP014844">
    <property type="protein sequence ID" value="AMR79441.1"/>
    <property type="molecule type" value="Genomic_DNA"/>
</dbReference>
<dbReference type="RefSeq" id="WP_062801406.1">
    <property type="nucleotide sequence ID" value="NZ_CP014844.1"/>
</dbReference>
<gene>
    <name evidence="1" type="ORF">A2G96_17785</name>
</gene>
<name>A0A142JMX9_9BURK</name>
<dbReference type="AlphaFoldDB" id="A0A142JMX9"/>
<dbReference type="OrthoDB" id="5401711at2"/>
<dbReference type="Gene3D" id="3.40.50.300">
    <property type="entry name" value="P-loop containing nucleotide triphosphate hydrolases"/>
    <property type="match status" value="1"/>
</dbReference>
<sequence>MQTKKLRKPLIGLAGRARSGKDTAAQVLIDWHGYRKDSFARPIREFVAGLCGITVEEMDPIKESPHPRLCGVSPRYAMQTLGTEWGRHTLAKNIWLEQCRARILDNAEEGVPTVITDVRFDNEADLIRAMGGTIIHVVRPDALVVAAHVSEAGVTAQPFDFRILNDGSLDSFQHAVTRVYQDIR</sequence>
<dbReference type="SUPFAM" id="SSF52540">
    <property type="entry name" value="P-loop containing nucleoside triphosphate hydrolases"/>
    <property type="match status" value="1"/>
</dbReference>
<dbReference type="Pfam" id="PF21448">
    <property type="entry name" value="DNMK"/>
    <property type="match status" value="1"/>
</dbReference>
<dbReference type="KEGG" id="cnan:A2G96_17785"/>
<reference evidence="1 2" key="1">
    <citation type="submission" date="2016-03" db="EMBL/GenBank/DDBJ databases">
        <title>Complete genome sequence of a novel chlorpyrifos degrading bacterium, Cupriavidus nantongensis sp. X1.</title>
        <authorList>
            <person name="Fang L."/>
        </authorList>
    </citation>
    <scope>NUCLEOTIDE SEQUENCE [LARGE SCALE GENOMIC DNA]</scope>
    <source>
        <strain evidence="1 2">X1</strain>
    </source>
</reference>
<protein>
    <recommendedName>
        <fullName evidence="3">Deoxynucleotide monophosphate kinase</fullName>
    </recommendedName>
</protein>
<accession>A0A142JMX9</accession>
<evidence type="ECO:0000313" key="1">
    <source>
        <dbReference type="EMBL" id="AMR79441.1"/>
    </source>
</evidence>
<dbReference type="STRING" id="1796606.A2G96_17785"/>
<keyword evidence="2" id="KW-1185">Reference proteome</keyword>
<dbReference type="InterPro" id="IPR027417">
    <property type="entry name" value="P-loop_NTPase"/>
</dbReference>